<accession>A0A345ZXG7</accession>
<dbReference type="Proteomes" id="UP000254889">
    <property type="component" value="Chromosome"/>
</dbReference>
<dbReference type="AlphaFoldDB" id="A0A345ZXG7"/>
<keyword evidence="2" id="KW-1185">Reference proteome</keyword>
<proteinExistence type="predicted"/>
<gene>
    <name evidence="1" type="ORF">DW352_14455</name>
</gene>
<dbReference type="KEGG" id="ptaw:DW352_14455"/>
<dbReference type="RefSeq" id="WP_115691993.1">
    <property type="nucleotide sequence ID" value="NZ_CP031417.1"/>
</dbReference>
<evidence type="ECO:0000313" key="2">
    <source>
        <dbReference type="Proteomes" id="UP000254889"/>
    </source>
</evidence>
<organism evidence="1 2">
    <name type="scientific">Pseudolabrys taiwanensis</name>
    <dbReference type="NCBI Taxonomy" id="331696"/>
    <lineage>
        <taxon>Bacteria</taxon>
        <taxon>Pseudomonadati</taxon>
        <taxon>Pseudomonadota</taxon>
        <taxon>Alphaproteobacteria</taxon>
        <taxon>Hyphomicrobiales</taxon>
        <taxon>Xanthobacteraceae</taxon>
        <taxon>Pseudolabrys</taxon>
    </lineage>
</organism>
<protein>
    <submittedName>
        <fullName evidence="1">Uncharacterized protein</fullName>
    </submittedName>
</protein>
<dbReference type="EMBL" id="CP031417">
    <property type="protein sequence ID" value="AXK81614.1"/>
    <property type="molecule type" value="Genomic_DNA"/>
</dbReference>
<reference evidence="1 2" key="1">
    <citation type="submission" date="2018-07" db="EMBL/GenBank/DDBJ databases">
        <authorList>
            <person name="Quirk P.G."/>
            <person name="Krulwich T.A."/>
        </authorList>
    </citation>
    <scope>NUCLEOTIDE SEQUENCE [LARGE SCALE GENOMIC DNA]</scope>
    <source>
        <strain evidence="1 2">CC-BB4</strain>
    </source>
</reference>
<name>A0A345ZXG7_9HYPH</name>
<sequence length="76" mass="8435">MEEQDNPSSVEVNFPAGAQYGNALYHLRKALKQEFDVEVHKRPDGALIMCPKEMLSAVVLKLGTLDGYTIGRVQES</sequence>
<evidence type="ECO:0000313" key="1">
    <source>
        <dbReference type="EMBL" id="AXK81614.1"/>
    </source>
</evidence>